<dbReference type="AlphaFoldDB" id="A0A1J0EMJ8"/>
<dbReference type="RefSeq" id="WP_071553038.1">
    <property type="nucleotide sequence ID" value="NZ_CP017886.1"/>
</dbReference>
<proteinExistence type="predicted"/>
<dbReference type="GeneID" id="46909773"/>
<accession>A0A1J0EMJ8</accession>
<dbReference type="EMBL" id="CP017886">
    <property type="protein sequence ID" value="APC17175.1"/>
    <property type="molecule type" value="Genomic_DNA"/>
</dbReference>
<evidence type="ECO:0000313" key="1">
    <source>
        <dbReference type="EMBL" id="APC17175.1"/>
    </source>
</evidence>
<evidence type="ECO:0000313" key="2">
    <source>
        <dbReference type="Proteomes" id="UP000182567"/>
    </source>
</evidence>
<name>A0A1J0EMJ8_9PSED</name>
<reference evidence="2" key="1">
    <citation type="submission" date="2016-10" db="EMBL/GenBank/DDBJ databases">
        <title>Pseudomonas frederiksbergensis ERGS4:02 complete genome.</title>
        <authorList>
            <person name="Kumar R."/>
            <person name="Acharya V."/>
            <person name="Singh D."/>
        </authorList>
    </citation>
    <scope>NUCLEOTIDE SEQUENCE [LARGE SCALE GENOMIC DNA]</scope>
    <source>
        <strain evidence="2">ERGS4:02</strain>
    </source>
</reference>
<gene>
    <name evidence="1" type="ORF">BLL42_16030</name>
</gene>
<sequence>MTTYIYIARAVKGTPSNQYGSVDANTPKEAQKKVKDKYTYPVKVEIVRVPETGILKKTYL</sequence>
<organism evidence="1 2">
    <name type="scientific">Pseudomonas frederiksbergensis</name>
    <dbReference type="NCBI Taxonomy" id="104087"/>
    <lineage>
        <taxon>Bacteria</taxon>
        <taxon>Pseudomonadati</taxon>
        <taxon>Pseudomonadota</taxon>
        <taxon>Gammaproteobacteria</taxon>
        <taxon>Pseudomonadales</taxon>
        <taxon>Pseudomonadaceae</taxon>
        <taxon>Pseudomonas</taxon>
    </lineage>
</organism>
<protein>
    <submittedName>
        <fullName evidence="1">Uncharacterized protein</fullName>
    </submittedName>
</protein>
<dbReference type="Proteomes" id="UP000182567">
    <property type="component" value="Chromosome"/>
</dbReference>